<dbReference type="Pfam" id="PF09857">
    <property type="entry name" value="YjhX_toxin"/>
    <property type="match status" value="1"/>
</dbReference>
<dbReference type="EMBL" id="BJVY01000024">
    <property type="protein sequence ID" value="GEL72387.1"/>
    <property type="molecule type" value="Genomic_DNA"/>
</dbReference>
<evidence type="ECO:0000313" key="3">
    <source>
        <dbReference type="Proteomes" id="UP000198717"/>
    </source>
</evidence>
<reference evidence="1 4" key="2">
    <citation type="submission" date="2019-07" db="EMBL/GenBank/DDBJ databases">
        <title>Whole genome shotgun sequence of Myxococcus virescens NBRC 100334.</title>
        <authorList>
            <person name="Hosoyama A."/>
            <person name="Uohara A."/>
            <person name="Ohji S."/>
            <person name="Ichikawa N."/>
        </authorList>
    </citation>
    <scope>NUCLEOTIDE SEQUENCE [LARGE SCALE GENOMIC DNA]</scope>
    <source>
        <strain evidence="1 4">NBRC 100334</strain>
    </source>
</reference>
<organism evidence="1 4">
    <name type="scientific">Myxococcus virescens</name>
    <dbReference type="NCBI Taxonomy" id="83456"/>
    <lineage>
        <taxon>Bacteria</taxon>
        <taxon>Pseudomonadati</taxon>
        <taxon>Myxococcota</taxon>
        <taxon>Myxococcia</taxon>
        <taxon>Myxococcales</taxon>
        <taxon>Cystobacterineae</taxon>
        <taxon>Myxococcaceae</taxon>
        <taxon>Myxococcus</taxon>
    </lineage>
</organism>
<proteinExistence type="predicted"/>
<dbReference type="RefSeq" id="WP_090494638.1">
    <property type="nucleotide sequence ID" value="NZ_BJVY01000024.1"/>
</dbReference>
<gene>
    <name evidence="1" type="ORF">MVI01_41710</name>
    <name evidence="2" type="ORF">SAMN04488504_11952</name>
</gene>
<keyword evidence="3" id="KW-1185">Reference proteome</keyword>
<comment type="caution">
    <text evidence="1">The sequence shown here is derived from an EMBL/GenBank/DDBJ whole genome shotgun (WGS) entry which is preliminary data.</text>
</comment>
<accession>A0A511HFQ1</accession>
<sequence length="85" mass="9513">MNVSRKELRVLNVLAQGGRILKHKDENGKLTHVACVTPEGWQLSLCTLEVFQQLKRRKLISSMKGGPYLITRLGLHALCGSSKTR</sequence>
<dbReference type="Proteomes" id="UP000198717">
    <property type="component" value="Unassembled WGS sequence"/>
</dbReference>
<protein>
    <submittedName>
        <fullName evidence="1">UPF0386 protein</fullName>
    </submittedName>
</protein>
<dbReference type="Proteomes" id="UP000321224">
    <property type="component" value="Unassembled WGS sequence"/>
</dbReference>
<dbReference type="EMBL" id="FNAJ01000019">
    <property type="protein sequence ID" value="SDF07251.1"/>
    <property type="molecule type" value="Genomic_DNA"/>
</dbReference>
<dbReference type="InterPro" id="IPR018654">
    <property type="entry name" value="YjhX_toxin"/>
</dbReference>
<dbReference type="AlphaFoldDB" id="A0A511HFQ1"/>
<evidence type="ECO:0000313" key="1">
    <source>
        <dbReference type="EMBL" id="GEL72387.1"/>
    </source>
</evidence>
<evidence type="ECO:0000313" key="2">
    <source>
        <dbReference type="EMBL" id="SDF07251.1"/>
    </source>
</evidence>
<reference evidence="2 3" key="1">
    <citation type="submission" date="2016-10" db="EMBL/GenBank/DDBJ databases">
        <authorList>
            <person name="Varghese N."/>
            <person name="Submissions S."/>
        </authorList>
    </citation>
    <scope>NUCLEOTIDE SEQUENCE [LARGE SCALE GENOMIC DNA]</scope>
    <source>
        <strain evidence="2 3">DSM 2260</strain>
    </source>
</reference>
<evidence type="ECO:0000313" key="4">
    <source>
        <dbReference type="Proteomes" id="UP000321224"/>
    </source>
</evidence>
<dbReference type="NCBIfam" id="NF010240">
    <property type="entry name" value="PRK13687.1"/>
    <property type="match status" value="1"/>
</dbReference>
<name>A0A511HFQ1_9BACT</name>